<dbReference type="Gramene" id="AUR62042307-RA">
    <property type="protein sequence ID" value="AUR62042307-RA:cds"/>
    <property type="gene ID" value="AUR62042307"/>
</dbReference>
<proteinExistence type="predicted"/>
<keyword evidence="3" id="KW-1185">Reference proteome</keyword>
<feature type="region of interest" description="Disordered" evidence="1">
    <location>
        <begin position="255"/>
        <end position="294"/>
    </location>
</feature>
<sequence length="309" mass="36170">MTRLASRVAVSLQVNQAADPLPRNTSTNHDVDEQQAPTNGCSNENEMRTKAPLNVKNWQEALSIAGDSMWKEIQEKFQVNDANHLAKMYTFVVDTMQRLYWLWKCRLHYYYKSAKCGKTNAERLNNPPLDLPKEQWQWCVEHYGSDEFKTKENDGVKPTADVIWLVQHTHTNKEDKLEWADGTRSKIIHEKLKNVVATVGDSMTQEEILIQVLEPRSGYVRGKGTALRGYSKGKQQLEQRRLVEQQQQKIQEQEQRIKELEESHQKQQQELEDCKQRQQQELEEHKAQQQQAMEDFKRELLQQLANRGI</sequence>
<reference evidence="2" key="2">
    <citation type="submission" date="2021-03" db="UniProtKB">
        <authorList>
            <consortium name="EnsemblPlants"/>
        </authorList>
    </citation>
    <scope>IDENTIFICATION</scope>
</reference>
<feature type="compositionally biased region" description="Polar residues" evidence="1">
    <location>
        <begin position="35"/>
        <end position="44"/>
    </location>
</feature>
<dbReference type="PANTHER" id="PTHR33499">
    <property type="entry name" value="OS12G0282400 PROTEIN-RELATED"/>
    <property type="match status" value="1"/>
</dbReference>
<reference evidence="2" key="1">
    <citation type="journal article" date="2017" name="Nature">
        <title>The genome of Chenopodium quinoa.</title>
        <authorList>
            <person name="Jarvis D.E."/>
            <person name="Ho Y.S."/>
            <person name="Lightfoot D.J."/>
            <person name="Schmoeckel S.M."/>
            <person name="Li B."/>
            <person name="Borm T.J.A."/>
            <person name="Ohyanagi H."/>
            <person name="Mineta K."/>
            <person name="Michell C.T."/>
            <person name="Saber N."/>
            <person name="Kharbatia N.M."/>
            <person name="Rupper R.R."/>
            <person name="Sharp A.R."/>
            <person name="Dally N."/>
            <person name="Boughton B.A."/>
            <person name="Woo Y.H."/>
            <person name="Gao G."/>
            <person name="Schijlen E.G.W.M."/>
            <person name="Guo X."/>
            <person name="Momin A.A."/>
            <person name="Negrao S."/>
            <person name="Al-Babili S."/>
            <person name="Gehring C."/>
            <person name="Roessner U."/>
            <person name="Jung C."/>
            <person name="Murphy K."/>
            <person name="Arold S.T."/>
            <person name="Gojobori T."/>
            <person name="van der Linden C.G."/>
            <person name="van Loo E.N."/>
            <person name="Jellen E.N."/>
            <person name="Maughan P.J."/>
            <person name="Tester M."/>
        </authorList>
    </citation>
    <scope>NUCLEOTIDE SEQUENCE [LARGE SCALE GENOMIC DNA]</scope>
    <source>
        <strain evidence="2">cv. PI 614886</strain>
    </source>
</reference>
<dbReference type="AlphaFoldDB" id="A0A803N8V6"/>
<evidence type="ECO:0000256" key="1">
    <source>
        <dbReference type="SAM" id="MobiDB-lite"/>
    </source>
</evidence>
<feature type="region of interest" description="Disordered" evidence="1">
    <location>
        <begin position="16"/>
        <end position="46"/>
    </location>
</feature>
<dbReference type="EnsemblPlants" id="AUR62042307-RA">
    <property type="protein sequence ID" value="AUR62042307-RA:cds"/>
    <property type="gene ID" value="AUR62042307"/>
</dbReference>
<name>A0A803N8V6_CHEQI</name>
<dbReference type="Proteomes" id="UP000596660">
    <property type="component" value="Unplaced"/>
</dbReference>
<protein>
    <submittedName>
        <fullName evidence="2">Uncharacterized protein</fullName>
    </submittedName>
</protein>
<dbReference type="PANTHER" id="PTHR33499:SF11">
    <property type="entry name" value="NO APICAL MERISTEM-ASSOCIATED C-TERMINAL DOMAIN-CONTAINING PROTEIN"/>
    <property type="match status" value="1"/>
</dbReference>
<dbReference type="OMA" id="GCSNENE"/>
<feature type="compositionally biased region" description="Basic and acidic residues" evidence="1">
    <location>
        <begin position="255"/>
        <end position="287"/>
    </location>
</feature>
<evidence type="ECO:0000313" key="3">
    <source>
        <dbReference type="Proteomes" id="UP000596660"/>
    </source>
</evidence>
<organism evidence="2 3">
    <name type="scientific">Chenopodium quinoa</name>
    <name type="common">Quinoa</name>
    <dbReference type="NCBI Taxonomy" id="63459"/>
    <lineage>
        <taxon>Eukaryota</taxon>
        <taxon>Viridiplantae</taxon>
        <taxon>Streptophyta</taxon>
        <taxon>Embryophyta</taxon>
        <taxon>Tracheophyta</taxon>
        <taxon>Spermatophyta</taxon>
        <taxon>Magnoliopsida</taxon>
        <taxon>eudicotyledons</taxon>
        <taxon>Gunneridae</taxon>
        <taxon>Pentapetalae</taxon>
        <taxon>Caryophyllales</taxon>
        <taxon>Chenopodiaceae</taxon>
        <taxon>Chenopodioideae</taxon>
        <taxon>Atripliceae</taxon>
        <taxon>Chenopodium</taxon>
    </lineage>
</organism>
<evidence type="ECO:0000313" key="2">
    <source>
        <dbReference type="EnsemblPlants" id="AUR62042307-RA:cds"/>
    </source>
</evidence>
<accession>A0A803N8V6</accession>